<dbReference type="Proteomes" id="UP000243591">
    <property type="component" value="Chromosome"/>
</dbReference>
<protein>
    <submittedName>
        <fullName evidence="2">6-phosphogluconolactonase</fullName>
    </submittedName>
</protein>
<dbReference type="EMBL" id="CP023483">
    <property type="protein sequence ID" value="ATF25596.1"/>
    <property type="molecule type" value="Genomic_DNA"/>
</dbReference>
<dbReference type="OrthoDB" id="9790815at2"/>
<accession>A0A1D2L2R4</accession>
<dbReference type="InterPro" id="IPR050282">
    <property type="entry name" value="Cycloisomerase_2"/>
</dbReference>
<dbReference type="InterPro" id="IPR019405">
    <property type="entry name" value="Lactonase_7-beta_prop"/>
</dbReference>
<dbReference type="GO" id="GO:0017057">
    <property type="term" value="F:6-phosphogluconolactonase activity"/>
    <property type="evidence" value="ECO:0007669"/>
    <property type="project" value="TreeGrafter"/>
</dbReference>
<evidence type="ECO:0000256" key="1">
    <source>
        <dbReference type="ARBA" id="ARBA00005564"/>
    </source>
</evidence>
<dbReference type="PANTHER" id="PTHR30344">
    <property type="entry name" value="6-PHOSPHOGLUCONOLACTONASE-RELATED"/>
    <property type="match status" value="1"/>
</dbReference>
<dbReference type="KEGG" id="bths:CNY62_03830"/>
<dbReference type="InterPro" id="IPR011048">
    <property type="entry name" value="Haem_d1_sf"/>
</dbReference>
<sequence>MSNERVYFGTYTKKASQGIYTATVNTETAELSNVAVAGKVDNPTYLTIDPTNSYLYSIAKVDGKGGIQSFKINDDATLTPLNNISEEGAPPCYVAINNAGNVLYTANYHRGLIDSVALNEDGSIDRVVSRDAHEGKSINPERQDKAYAHYSDLTPDGKFVLGVDLGTDEIYSYKVNGAELERVAILSVKPGSGPRHLVFTKDGETVYIMTELSNEVIVAKFNKETGGLVVKQTIYSLPEDFKGDNKGSAIRITPNEKTLYVSNRGYDGITAFDIAADGTLSVKQFISSFGVGPRDINVNAAGTVLIAANEGTGTATSYKINAESGELTAVSKEVSVPETVAVSFLNNIN</sequence>
<dbReference type="SUPFAM" id="SSF51004">
    <property type="entry name" value="C-terminal (heme d1) domain of cytochrome cd1-nitrite reductase"/>
    <property type="match status" value="1"/>
</dbReference>
<evidence type="ECO:0000313" key="3">
    <source>
        <dbReference type="Proteomes" id="UP000243591"/>
    </source>
</evidence>
<evidence type="ECO:0000313" key="2">
    <source>
        <dbReference type="EMBL" id="ATF25596.1"/>
    </source>
</evidence>
<dbReference type="STRING" id="2756.BFR44_00080"/>
<gene>
    <name evidence="2" type="ORF">CNY62_03830</name>
</gene>
<comment type="similarity">
    <text evidence="1">Belongs to the cycloisomerase 2 family.</text>
</comment>
<dbReference type="GO" id="GO:0005829">
    <property type="term" value="C:cytosol"/>
    <property type="evidence" value="ECO:0007669"/>
    <property type="project" value="TreeGrafter"/>
</dbReference>
<organism evidence="2 3">
    <name type="scientific">Brochothrix thermosphacta</name>
    <name type="common">Microbacterium thermosphactum</name>
    <dbReference type="NCBI Taxonomy" id="2756"/>
    <lineage>
        <taxon>Bacteria</taxon>
        <taxon>Bacillati</taxon>
        <taxon>Bacillota</taxon>
        <taxon>Bacilli</taxon>
        <taxon>Bacillales</taxon>
        <taxon>Listeriaceae</taxon>
        <taxon>Brochothrix</taxon>
    </lineage>
</organism>
<proteinExistence type="inferred from homology"/>
<dbReference type="InterPro" id="IPR015943">
    <property type="entry name" value="WD40/YVTN_repeat-like_dom_sf"/>
</dbReference>
<name>A0A1D2L2R4_BROTH</name>
<reference evidence="2 3" key="1">
    <citation type="submission" date="2017-09" db="EMBL/GenBank/DDBJ databases">
        <title>Complete Genome Sequences of Two Strains of the Meat Spoilage Bacterium Brochothrix thermosphacta Isolated from Ground Chicken.</title>
        <authorList>
            <person name="Paoli G.C."/>
            <person name="Wijey C."/>
            <person name="Chen C.-Y."/>
            <person name="Nguyen L."/>
            <person name="Yan X."/>
            <person name="Irwin P.L."/>
        </authorList>
    </citation>
    <scope>NUCLEOTIDE SEQUENCE [LARGE SCALE GENOMIC DNA]</scope>
    <source>
        <strain evidence="2 3">BI</strain>
    </source>
</reference>
<dbReference type="Pfam" id="PF10282">
    <property type="entry name" value="Lactonase"/>
    <property type="match status" value="1"/>
</dbReference>
<dbReference type="RefSeq" id="WP_069126341.1">
    <property type="nucleotide sequence ID" value="NZ_CP023483.1"/>
</dbReference>
<dbReference type="PANTHER" id="PTHR30344:SF1">
    <property type="entry name" value="6-PHOSPHOGLUCONOLACTONASE"/>
    <property type="match status" value="1"/>
</dbReference>
<keyword evidence="3" id="KW-1185">Reference proteome</keyword>
<dbReference type="Gene3D" id="2.130.10.10">
    <property type="entry name" value="YVTN repeat-like/Quinoprotein amine dehydrogenase"/>
    <property type="match status" value="1"/>
</dbReference>
<dbReference type="AlphaFoldDB" id="A0A1D2L2R4"/>